<keyword evidence="3" id="KW-0489">Methyltransferase</keyword>
<dbReference type="EMBL" id="FOOK01000006">
    <property type="protein sequence ID" value="SFF85243.1"/>
    <property type="molecule type" value="Genomic_DNA"/>
</dbReference>
<dbReference type="Pfam" id="PF13649">
    <property type="entry name" value="Methyltransf_25"/>
    <property type="match status" value="1"/>
</dbReference>
<dbReference type="STRING" id="201973.SAMN04488025_106150"/>
<dbReference type="Proteomes" id="UP000198661">
    <property type="component" value="Unassembled WGS sequence"/>
</dbReference>
<gene>
    <name evidence="3" type="ORF">SAMN04488025_106150</name>
</gene>
<keyword evidence="1 3" id="KW-0808">Transferase</keyword>
<proteinExistence type="predicted"/>
<dbReference type="OrthoDB" id="9772751at2"/>
<evidence type="ECO:0000313" key="4">
    <source>
        <dbReference type="Proteomes" id="UP000198661"/>
    </source>
</evidence>
<dbReference type="InterPro" id="IPR041698">
    <property type="entry name" value="Methyltransf_25"/>
</dbReference>
<reference evidence="3 4" key="1">
    <citation type="submission" date="2016-10" db="EMBL/GenBank/DDBJ databases">
        <authorList>
            <person name="de Groot N.N."/>
        </authorList>
    </citation>
    <scope>NUCLEOTIDE SEQUENCE [LARGE SCALE GENOMIC DNA]</scope>
    <source>
        <strain evidence="3 4">DSM 44945</strain>
    </source>
</reference>
<dbReference type="SUPFAM" id="SSF53335">
    <property type="entry name" value="S-adenosyl-L-methionine-dependent methyltransferases"/>
    <property type="match status" value="1"/>
</dbReference>
<name>A0A1I2M198_9BACL</name>
<organism evidence="3 4">
    <name type="scientific">Planifilum fulgidum</name>
    <dbReference type="NCBI Taxonomy" id="201973"/>
    <lineage>
        <taxon>Bacteria</taxon>
        <taxon>Bacillati</taxon>
        <taxon>Bacillota</taxon>
        <taxon>Bacilli</taxon>
        <taxon>Bacillales</taxon>
        <taxon>Thermoactinomycetaceae</taxon>
        <taxon>Planifilum</taxon>
    </lineage>
</organism>
<keyword evidence="4" id="KW-1185">Reference proteome</keyword>
<protein>
    <submittedName>
        <fullName evidence="3">Methyltransferase domain-containing protein</fullName>
    </submittedName>
</protein>
<evidence type="ECO:0000256" key="1">
    <source>
        <dbReference type="ARBA" id="ARBA00022679"/>
    </source>
</evidence>
<evidence type="ECO:0000259" key="2">
    <source>
        <dbReference type="Pfam" id="PF13649"/>
    </source>
</evidence>
<accession>A0A1I2M198</accession>
<evidence type="ECO:0000313" key="3">
    <source>
        <dbReference type="EMBL" id="SFF85243.1"/>
    </source>
</evidence>
<feature type="domain" description="Methyltransferase" evidence="2">
    <location>
        <begin position="50"/>
        <end position="146"/>
    </location>
</feature>
<dbReference type="Gene3D" id="3.40.50.150">
    <property type="entry name" value="Vaccinia Virus protein VP39"/>
    <property type="match status" value="1"/>
</dbReference>
<sequence length="204" mass="22997">MGLIGRFFRQFQRPEDSFLGHAAGRLMAATTGGRNEWTLSLLKIRPCDRILEIGYGPGVGILLASRMVPEGTVVGIDPSEAMRKQAERRNRRAVREGKVRLFTGNIEDWPGFDHSFTRIFSVNSAPFWTDRIRVFQKLHGWLEPGGLIALTFQPVGKDAPDPEATCEQLTDEMKQAGFVRIRRETKPFRSAPAVCLVAEREQSR</sequence>
<dbReference type="RefSeq" id="WP_092036640.1">
    <property type="nucleotide sequence ID" value="NZ_FOOK01000006.1"/>
</dbReference>
<dbReference type="AlphaFoldDB" id="A0A1I2M198"/>
<dbReference type="CDD" id="cd02440">
    <property type="entry name" value="AdoMet_MTases"/>
    <property type="match status" value="1"/>
</dbReference>
<dbReference type="GO" id="GO:0008168">
    <property type="term" value="F:methyltransferase activity"/>
    <property type="evidence" value="ECO:0007669"/>
    <property type="project" value="UniProtKB-KW"/>
</dbReference>
<dbReference type="InterPro" id="IPR029063">
    <property type="entry name" value="SAM-dependent_MTases_sf"/>
</dbReference>
<dbReference type="GO" id="GO:0032259">
    <property type="term" value="P:methylation"/>
    <property type="evidence" value="ECO:0007669"/>
    <property type="project" value="UniProtKB-KW"/>
</dbReference>
<dbReference type="PANTHER" id="PTHR43861">
    <property type="entry name" value="TRANS-ACONITATE 2-METHYLTRANSFERASE-RELATED"/>
    <property type="match status" value="1"/>
</dbReference>